<keyword evidence="9" id="KW-1185">Reference proteome</keyword>
<dbReference type="RefSeq" id="WP_106011945.1">
    <property type="nucleotide sequence ID" value="NZ_CP027226.1"/>
</dbReference>
<comment type="function">
    <text evidence="4 6">This protein binds to the 23S rRNA, and is important in its secondary structure. It is located near the subunit interface in the base of the L7/L12 stalk, and near the tRNA binding site of the peptidyltransferase center.</text>
</comment>
<evidence type="ECO:0000256" key="5">
    <source>
        <dbReference type="RuleBase" id="RU003869"/>
    </source>
</evidence>
<sequence>MSRIGNKPIAVSNDLKINIDDENHIIEISNGKNSLSQEYADVIDVKLGEGEIVVSRQNDENTSKALHGLYRSLIHNMVVGLTEGYKKTLDINGIGFRANLSGKKLELQIGYSHPVVFEAPEGIEFELPTQTQIIVKGYDKQLVGEVAAKIRASRIPDVYHGKGIKYSDEVLRIKEGKTGAKG</sequence>
<keyword evidence="4 6" id="KW-0699">rRNA-binding</keyword>
<keyword evidence="3 4" id="KW-0687">Ribonucleoprotein</keyword>
<evidence type="ECO:0000313" key="8">
    <source>
        <dbReference type="EMBL" id="AVM41959.1"/>
    </source>
</evidence>
<name>A0A2S0KLS8_9FIRM</name>
<dbReference type="SUPFAM" id="SSF56053">
    <property type="entry name" value="Ribosomal protein L6"/>
    <property type="match status" value="2"/>
</dbReference>
<dbReference type="Proteomes" id="UP000237947">
    <property type="component" value="Chromosome"/>
</dbReference>
<protein>
    <recommendedName>
        <fullName evidence="4">Large ribosomal subunit protein uL6</fullName>
    </recommendedName>
</protein>
<dbReference type="KEGG" id="fsa:C5Q98_01320"/>
<dbReference type="AlphaFoldDB" id="A0A2S0KLS8"/>
<dbReference type="InterPro" id="IPR000702">
    <property type="entry name" value="Ribosomal_uL6-like"/>
</dbReference>
<dbReference type="GO" id="GO:0019843">
    <property type="term" value="F:rRNA binding"/>
    <property type="evidence" value="ECO:0007669"/>
    <property type="project" value="UniProtKB-UniRule"/>
</dbReference>
<organism evidence="8 9">
    <name type="scientific">Fastidiosipila sanguinis</name>
    <dbReference type="NCBI Taxonomy" id="236753"/>
    <lineage>
        <taxon>Bacteria</taxon>
        <taxon>Bacillati</taxon>
        <taxon>Bacillota</taxon>
        <taxon>Clostridia</taxon>
        <taxon>Eubacteriales</taxon>
        <taxon>Oscillospiraceae</taxon>
        <taxon>Fastidiosipila</taxon>
    </lineage>
</organism>
<dbReference type="InterPro" id="IPR020040">
    <property type="entry name" value="Ribosomal_uL6_a/b-dom"/>
</dbReference>
<dbReference type="GO" id="GO:0022625">
    <property type="term" value="C:cytosolic large ribosomal subunit"/>
    <property type="evidence" value="ECO:0007669"/>
    <property type="project" value="UniProtKB-UniRule"/>
</dbReference>
<keyword evidence="2 4" id="KW-0689">Ribosomal protein</keyword>
<evidence type="ECO:0000256" key="6">
    <source>
        <dbReference type="RuleBase" id="RU003870"/>
    </source>
</evidence>
<dbReference type="Pfam" id="PF00347">
    <property type="entry name" value="Ribosomal_L6"/>
    <property type="match status" value="2"/>
</dbReference>
<dbReference type="NCBIfam" id="TIGR03654">
    <property type="entry name" value="L6_bact"/>
    <property type="match status" value="1"/>
</dbReference>
<keyword evidence="4 6" id="KW-0694">RNA-binding</keyword>
<evidence type="ECO:0000256" key="4">
    <source>
        <dbReference type="HAMAP-Rule" id="MF_01365"/>
    </source>
</evidence>
<comment type="subunit">
    <text evidence="4">Part of the 50S ribosomal subunit.</text>
</comment>
<dbReference type="EMBL" id="CP027226">
    <property type="protein sequence ID" value="AVM41959.1"/>
    <property type="molecule type" value="Genomic_DNA"/>
</dbReference>
<dbReference type="OrthoDB" id="9805007at2"/>
<dbReference type="PIRSF" id="PIRSF002162">
    <property type="entry name" value="Ribosomal_L6"/>
    <property type="match status" value="1"/>
</dbReference>
<dbReference type="PANTHER" id="PTHR11655:SF14">
    <property type="entry name" value="LARGE RIBOSOMAL SUBUNIT PROTEIN UL6M"/>
    <property type="match status" value="1"/>
</dbReference>
<evidence type="ECO:0000313" key="9">
    <source>
        <dbReference type="Proteomes" id="UP000237947"/>
    </source>
</evidence>
<dbReference type="PRINTS" id="PR00059">
    <property type="entry name" value="RIBOSOMALL6"/>
</dbReference>
<gene>
    <name evidence="4" type="primary">rplF</name>
    <name evidence="8" type="ORF">C5Q98_01320</name>
</gene>
<evidence type="ECO:0000259" key="7">
    <source>
        <dbReference type="Pfam" id="PF00347"/>
    </source>
</evidence>
<evidence type="ECO:0000256" key="3">
    <source>
        <dbReference type="ARBA" id="ARBA00023274"/>
    </source>
</evidence>
<dbReference type="HAMAP" id="MF_01365_B">
    <property type="entry name" value="Ribosomal_uL6_B"/>
    <property type="match status" value="1"/>
</dbReference>
<dbReference type="GO" id="GO:0003735">
    <property type="term" value="F:structural constituent of ribosome"/>
    <property type="evidence" value="ECO:0007669"/>
    <property type="project" value="UniProtKB-UniRule"/>
</dbReference>
<proteinExistence type="inferred from homology"/>
<dbReference type="FunFam" id="3.90.930.12:FF:000001">
    <property type="entry name" value="50S ribosomal protein L6"/>
    <property type="match status" value="1"/>
</dbReference>
<accession>A0A2S0KLS8</accession>
<dbReference type="InterPro" id="IPR019906">
    <property type="entry name" value="Ribosomal_uL6_bac-type"/>
</dbReference>
<evidence type="ECO:0000256" key="1">
    <source>
        <dbReference type="ARBA" id="ARBA00009356"/>
    </source>
</evidence>
<comment type="similarity">
    <text evidence="1 4 5">Belongs to the universal ribosomal protein uL6 family.</text>
</comment>
<reference evidence="9" key="1">
    <citation type="submission" date="2018-02" db="EMBL/GenBank/DDBJ databases">
        <authorList>
            <person name="Holder M.E."/>
            <person name="Ajami N.J."/>
            <person name="Petrosino J.F."/>
        </authorList>
    </citation>
    <scope>NUCLEOTIDE SEQUENCE [LARGE SCALE GENOMIC DNA]</scope>
    <source>
        <strain evidence="9">CCUG 47711</strain>
    </source>
</reference>
<feature type="domain" description="Large ribosomal subunit protein uL6 alpha-beta" evidence="7">
    <location>
        <begin position="93"/>
        <end position="166"/>
    </location>
</feature>
<dbReference type="PANTHER" id="PTHR11655">
    <property type="entry name" value="60S/50S RIBOSOMAL PROTEIN L6/L9"/>
    <property type="match status" value="1"/>
</dbReference>
<dbReference type="Gene3D" id="3.90.930.12">
    <property type="entry name" value="Ribosomal protein L6, alpha-beta domain"/>
    <property type="match status" value="2"/>
</dbReference>
<feature type="domain" description="Large ribosomal subunit protein uL6 alpha-beta" evidence="7">
    <location>
        <begin position="18"/>
        <end position="84"/>
    </location>
</feature>
<dbReference type="GO" id="GO:0002181">
    <property type="term" value="P:cytoplasmic translation"/>
    <property type="evidence" value="ECO:0007669"/>
    <property type="project" value="TreeGrafter"/>
</dbReference>
<dbReference type="InterPro" id="IPR036789">
    <property type="entry name" value="Ribosomal_uL6-like_a/b-dom_sf"/>
</dbReference>
<evidence type="ECO:0000256" key="2">
    <source>
        <dbReference type="ARBA" id="ARBA00022980"/>
    </source>
</evidence>